<proteinExistence type="predicted"/>
<evidence type="ECO:0000313" key="3">
    <source>
        <dbReference type="Proteomes" id="UP000319466"/>
    </source>
</evidence>
<evidence type="ECO:0000256" key="1">
    <source>
        <dbReference type="SAM" id="MobiDB-lite"/>
    </source>
</evidence>
<accession>A0A513ZZU9</accession>
<name>A0A513ZZU9_9CAUD</name>
<dbReference type="Proteomes" id="UP000319466">
    <property type="component" value="Segment"/>
</dbReference>
<gene>
    <name evidence="2" type="ORF">LAh6_138</name>
</gene>
<feature type="compositionally biased region" description="Gly residues" evidence="1">
    <location>
        <begin position="166"/>
        <end position="183"/>
    </location>
</feature>
<dbReference type="Pfam" id="PF06693">
    <property type="entry name" value="DUF1190"/>
    <property type="match status" value="1"/>
</dbReference>
<organism evidence="2 3">
    <name type="scientific">Aeromonas phage LAh_6</name>
    <dbReference type="NCBI Taxonomy" id="2591030"/>
    <lineage>
        <taxon>Viruses</taxon>
        <taxon>Duplodnaviria</taxon>
        <taxon>Heunggongvirae</taxon>
        <taxon>Uroviricota</taxon>
        <taxon>Caudoviricetes</taxon>
        <taxon>Grimontviridae</taxon>
        <taxon>Lahexavirus</taxon>
        <taxon>Lahexavirus LAh6</taxon>
    </lineage>
</organism>
<dbReference type="PROSITE" id="PS51257">
    <property type="entry name" value="PROKAR_LIPOPROTEIN"/>
    <property type="match status" value="1"/>
</dbReference>
<keyword evidence="3" id="KW-1185">Reference proteome</keyword>
<dbReference type="InterPro" id="IPR009576">
    <property type="entry name" value="Biofilm_formation_YgiB"/>
</dbReference>
<reference evidence="2 3" key="1">
    <citation type="submission" date="2019-04" db="EMBL/GenBank/DDBJ databases">
        <title>Novel bacteriophages capable of disrupting biofilms from clinical strains of Aeromonas hydrophila with intrinsic antibiotic resistance.</title>
        <authorList>
            <person name="Kabwe M."/>
            <person name="Brown T.L."/>
            <person name="Speirs L."/>
            <person name="Ku H."/>
            <person name="Leach M."/>
            <person name="Chan H.T."/>
            <person name="Petrovski S."/>
            <person name="Lock P."/>
            <person name="Tucci J."/>
        </authorList>
    </citation>
    <scope>NUCLEOTIDE SEQUENCE [LARGE SCALE GENOMIC DNA]</scope>
</reference>
<sequence>MKIVLKHGIIASVVMAAMTGCSPEPDTTVTTVTSVEECVQSSLGTTDECQATWDQAKQENAKVGPRFEDSGDCSSEFGKCEQYVVQNSDGTTSNVFIPMMMGMMMGNMMSNNGSHITPQPLYRSESDRKDGRSGFVAASGVYVNKGSSQVSSRSVVAKSPTSVSRGGFGSIGGRSGGGFSSGS</sequence>
<feature type="compositionally biased region" description="Polar residues" evidence="1">
    <location>
        <begin position="146"/>
        <end position="163"/>
    </location>
</feature>
<dbReference type="EMBL" id="MK838112">
    <property type="protein sequence ID" value="QDH46531.1"/>
    <property type="molecule type" value="Genomic_DNA"/>
</dbReference>
<feature type="region of interest" description="Disordered" evidence="1">
    <location>
        <begin position="146"/>
        <end position="183"/>
    </location>
</feature>
<evidence type="ECO:0000313" key="2">
    <source>
        <dbReference type="EMBL" id="QDH46531.1"/>
    </source>
</evidence>
<protein>
    <submittedName>
        <fullName evidence="2">Putative DUF1190 domain-containing protein</fullName>
    </submittedName>
</protein>